<name>B1WVB6_CROS5</name>
<evidence type="ECO:0000313" key="3">
    <source>
        <dbReference type="EMBL" id="ACB53906.1"/>
    </source>
</evidence>
<evidence type="ECO:0000313" key="4">
    <source>
        <dbReference type="Proteomes" id="UP000001203"/>
    </source>
</evidence>
<organism evidence="3 4">
    <name type="scientific">Crocosphaera subtropica (strain ATCC 51142 / BH68)</name>
    <name type="common">Cyanothece sp. (strain ATCC 51142)</name>
    <dbReference type="NCBI Taxonomy" id="43989"/>
    <lineage>
        <taxon>Bacteria</taxon>
        <taxon>Bacillati</taxon>
        <taxon>Cyanobacteriota</taxon>
        <taxon>Cyanophyceae</taxon>
        <taxon>Oscillatoriophycideae</taxon>
        <taxon>Chroococcales</taxon>
        <taxon>Aphanothecaceae</taxon>
        <taxon>Crocosphaera</taxon>
        <taxon>Crocosphaera subtropica</taxon>
    </lineage>
</organism>
<dbReference type="PANTHER" id="PTHR46401:SF2">
    <property type="entry name" value="GLYCOSYLTRANSFERASE WBBK-RELATED"/>
    <property type="match status" value="1"/>
</dbReference>
<reference evidence="3 4" key="1">
    <citation type="journal article" date="2008" name="Proc. Natl. Acad. Sci. U.S.A.">
        <title>The genome of Cyanothece 51142, a unicellular diazotrophic cyanobacterium important in the marine nitrogen cycle.</title>
        <authorList>
            <person name="Welsh E.A."/>
            <person name="Liberton M."/>
            <person name="Stoeckel J."/>
            <person name="Loh T."/>
            <person name="Elvitigala T."/>
            <person name="Wang C."/>
            <person name="Wollam A."/>
            <person name="Fulton R.S."/>
            <person name="Clifton S.W."/>
            <person name="Jacobs J.M."/>
            <person name="Aurora R."/>
            <person name="Ghosh B.K."/>
            <person name="Sherman L.A."/>
            <person name="Smith R.D."/>
            <person name="Wilson R.K."/>
            <person name="Pakrasi H.B."/>
        </authorList>
    </citation>
    <scope>NUCLEOTIDE SEQUENCE [LARGE SCALE GENOMIC DNA]</scope>
    <source>
        <strain evidence="4">ATCC 51142 / BH68</strain>
    </source>
</reference>
<evidence type="ECO:0000256" key="1">
    <source>
        <dbReference type="ARBA" id="ARBA00022679"/>
    </source>
</evidence>
<dbReference type="InterPro" id="IPR001296">
    <property type="entry name" value="Glyco_trans_1"/>
</dbReference>
<keyword evidence="1 3" id="KW-0808">Transferase</keyword>
<dbReference type="eggNOG" id="COG0438">
    <property type="taxonomic scope" value="Bacteria"/>
</dbReference>
<dbReference type="Gene3D" id="3.40.50.2000">
    <property type="entry name" value="Glycogen Phosphorylase B"/>
    <property type="match status" value="2"/>
</dbReference>
<dbReference type="CDD" id="cd03801">
    <property type="entry name" value="GT4_PimA-like"/>
    <property type="match status" value="1"/>
</dbReference>
<dbReference type="CAZy" id="GT4">
    <property type="family name" value="Glycosyltransferase Family 4"/>
</dbReference>
<accession>B1WVB6</accession>
<gene>
    <name evidence="3" type="ordered locus">cce_4558</name>
</gene>
<dbReference type="GO" id="GO:0016757">
    <property type="term" value="F:glycosyltransferase activity"/>
    <property type="evidence" value="ECO:0007669"/>
    <property type="project" value="InterPro"/>
</dbReference>
<keyword evidence="4" id="KW-1185">Reference proteome</keyword>
<dbReference type="OrthoDB" id="516698at2"/>
<protein>
    <submittedName>
        <fullName evidence="3">Glycosyl transferase, group 1</fullName>
    </submittedName>
</protein>
<dbReference type="HOGENOM" id="CLU_688340_0_0_3"/>
<dbReference type="STRING" id="43989.cce_4558"/>
<dbReference type="PANTHER" id="PTHR46401">
    <property type="entry name" value="GLYCOSYLTRANSFERASE WBBK-RELATED"/>
    <property type="match status" value="1"/>
</dbReference>
<dbReference type="Proteomes" id="UP000001203">
    <property type="component" value="Chromosome circular"/>
</dbReference>
<feature type="domain" description="Glycosyl transferase family 1" evidence="2">
    <location>
        <begin position="204"/>
        <end position="374"/>
    </location>
</feature>
<dbReference type="Pfam" id="PF00534">
    <property type="entry name" value="Glycos_transf_1"/>
    <property type="match status" value="1"/>
</dbReference>
<dbReference type="AlphaFoldDB" id="B1WVB6"/>
<proteinExistence type="predicted"/>
<dbReference type="SUPFAM" id="SSF53756">
    <property type="entry name" value="UDP-Glycosyltransferase/glycogen phosphorylase"/>
    <property type="match status" value="1"/>
</dbReference>
<dbReference type="KEGG" id="cyt:cce_4558"/>
<dbReference type="EMBL" id="CP000806">
    <property type="protein sequence ID" value="ACB53906.1"/>
    <property type="molecule type" value="Genomic_DNA"/>
</dbReference>
<evidence type="ECO:0000259" key="2">
    <source>
        <dbReference type="Pfam" id="PF00534"/>
    </source>
</evidence>
<dbReference type="RefSeq" id="WP_009543388.1">
    <property type="nucleotide sequence ID" value="NC_010546.1"/>
</dbReference>
<sequence>MIFFVSKTLTHNSGLPQAGKDILIALLTTGEPIIVVTKTKCLLPQKIENQLVPLPQWVFPIEKIASAKSIQRKRQLLSFLIQWIQKKILEIIKNQRDKQLKAYNPHRIVVNGLSNHTFWQNISPEVTEQMVLIVHVSPRHFVPPKSETLDWAIKIMNQYKALIFVSSRCRDEWSSLIDVSNKRISYIPNCCKEDEIKKITSVTKEKTKEKLSLSLKDFVAVCVASLQPRKNQTLLLDVFPKLIQIVPNLKLYLIGPISLNPSWAKSLLKTIKVKGFSNQIQYLGSKENAKEFIYAADVLLLPSLAEAMPCVILEAMALKTPIIASEVDGIPELIENESTGFLFSPKDPQTLVEAFKKMANNLEETQKYTDNAYHKYWQEFSQSKQIERYHRFLANLNNGN</sequence>
<dbReference type="GO" id="GO:0009103">
    <property type="term" value="P:lipopolysaccharide biosynthetic process"/>
    <property type="evidence" value="ECO:0007669"/>
    <property type="project" value="TreeGrafter"/>
</dbReference>